<feature type="domain" description="Transposase IS200-like" evidence="1">
    <location>
        <begin position="5"/>
        <end position="119"/>
    </location>
</feature>
<gene>
    <name evidence="2" type="ORF">C7S18_12395</name>
</gene>
<reference evidence="2 3" key="1">
    <citation type="submission" date="2018-03" db="EMBL/GenBank/DDBJ databases">
        <title>Ahniella affigens gen. nov., sp. nov., a gammaproteobacterium isolated from sandy soil near a stream.</title>
        <authorList>
            <person name="Ko Y."/>
            <person name="Kim J.-H."/>
        </authorList>
    </citation>
    <scope>NUCLEOTIDE SEQUENCE [LARGE SCALE GENOMIC DNA]</scope>
    <source>
        <strain evidence="2 3">D13</strain>
    </source>
</reference>
<dbReference type="InterPro" id="IPR036515">
    <property type="entry name" value="Transposase_17_sf"/>
</dbReference>
<dbReference type="NCBIfam" id="NF033573">
    <property type="entry name" value="transpos_IS200"/>
    <property type="match status" value="1"/>
</dbReference>
<dbReference type="EMBL" id="CP027860">
    <property type="protein sequence ID" value="AVP97951.1"/>
    <property type="molecule type" value="Genomic_DNA"/>
</dbReference>
<keyword evidence="3" id="KW-1185">Reference proteome</keyword>
<dbReference type="OrthoDB" id="9794403at2"/>
<dbReference type="GO" id="GO:0003677">
    <property type="term" value="F:DNA binding"/>
    <property type="evidence" value="ECO:0007669"/>
    <property type="project" value="InterPro"/>
</dbReference>
<dbReference type="PANTHER" id="PTHR33360:SF2">
    <property type="entry name" value="TRANSPOSASE FOR INSERTION SEQUENCE ELEMENT IS200"/>
    <property type="match status" value="1"/>
</dbReference>
<accession>A0A2P1PSZ6</accession>
<evidence type="ECO:0000259" key="1">
    <source>
        <dbReference type="SMART" id="SM01321"/>
    </source>
</evidence>
<dbReference type="PANTHER" id="PTHR33360">
    <property type="entry name" value="TRANSPOSASE FOR INSERTION SEQUENCE ELEMENT IS200"/>
    <property type="match status" value="1"/>
</dbReference>
<dbReference type="InterPro" id="IPR002686">
    <property type="entry name" value="Transposase_17"/>
</dbReference>
<dbReference type="RefSeq" id="WP_106891871.1">
    <property type="nucleotide sequence ID" value="NZ_CP027860.1"/>
</dbReference>
<dbReference type="SUPFAM" id="SSF143422">
    <property type="entry name" value="Transposase IS200-like"/>
    <property type="match status" value="1"/>
</dbReference>
<dbReference type="GO" id="GO:0004803">
    <property type="term" value="F:transposase activity"/>
    <property type="evidence" value="ECO:0007669"/>
    <property type="project" value="InterPro"/>
</dbReference>
<evidence type="ECO:0000313" key="3">
    <source>
        <dbReference type="Proteomes" id="UP000241074"/>
    </source>
</evidence>
<dbReference type="AlphaFoldDB" id="A0A2P1PSZ6"/>
<protein>
    <submittedName>
        <fullName evidence="2">Transposase</fullName>
    </submittedName>
</protein>
<dbReference type="GO" id="GO:0006313">
    <property type="term" value="P:DNA transposition"/>
    <property type="evidence" value="ECO:0007669"/>
    <property type="project" value="InterPro"/>
</dbReference>
<dbReference type="Gene3D" id="3.30.70.1290">
    <property type="entry name" value="Transposase IS200-like"/>
    <property type="match status" value="1"/>
</dbReference>
<name>A0A2P1PSZ6_9GAMM</name>
<sequence>MPQSLSNILVHLIWSTKDRQPWLAPGIRERTHAFLAGSARQLDCEAYRVGGVADHVHLAVRLSRTLSVADLVKELKTASSKWLKEPDSAFADFYWQQGYGAFSVSMSQKDALLQYIDTQEEHHRTRSFQDEYRDFLQKYGITYDERYVWD</sequence>
<organism evidence="2 3">
    <name type="scientific">Ahniella affigens</name>
    <dbReference type="NCBI Taxonomy" id="2021234"/>
    <lineage>
        <taxon>Bacteria</taxon>
        <taxon>Pseudomonadati</taxon>
        <taxon>Pseudomonadota</taxon>
        <taxon>Gammaproteobacteria</taxon>
        <taxon>Lysobacterales</taxon>
        <taxon>Rhodanobacteraceae</taxon>
        <taxon>Ahniella</taxon>
    </lineage>
</organism>
<dbReference type="Proteomes" id="UP000241074">
    <property type="component" value="Chromosome"/>
</dbReference>
<evidence type="ECO:0000313" key="2">
    <source>
        <dbReference type="EMBL" id="AVP97951.1"/>
    </source>
</evidence>
<proteinExistence type="predicted"/>
<reference evidence="2 3" key="2">
    <citation type="submission" date="2018-03" db="EMBL/GenBank/DDBJ databases">
        <authorList>
            <person name="Keele B.F."/>
        </authorList>
    </citation>
    <scope>NUCLEOTIDE SEQUENCE [LARGE SCALE GENOMIC DNA]</scope>
    <source>
        <strain evidence="2 3">D13</strain>
    </source>
</reference>
<dbReference type="SMART" id="SM01321">
    <property type="entry name" value="Y1_Tnp"/>
    <property type="match status" value="1"/>
</dbReference>
<dbReference type="Pfam" id="PF01797">
    <property type="entry name" value="Y1_Tnp"/>
    <property type="match status" value="1"/>
</dbReference>
<dbReference type="KEGG" id="xba:C7S18_12395"/>